<dbReference type="Pfam" id="PF14559">
    <property type="entry name" value="TPR_19"/>
    <property type="match status" value="1"/>
</dbReference>
<dbReference type="PANTHER" id="PTHR44858">
    <property type="entry name" value="TETRATRICOPEPTIDE REPEAT PROTEIN 6"/>
    <property type="match status" value="1"/>
</dbReference>
<keyword evidence="5" id="KW-1185">Reference proteome</keyword>
<evidence type="ECO:0000313" key="4">
    <source>
        <dbReference type="EMBL" id="TWF72875.1"/>
    </source>
</evidence>
<dbReference type="Pfam" id="PF13432">
    <property type="entry name" value="TPR_16"/>
    <property type="match status" value="1"/>
</dbReference>
<dbReference type="InterPro" id="IPR011990">
    <property type="entry name" value="TPR-like_helical_dom_sf"/>
</dbReference>
<feature type="repeat" description="TPR" evidence="3">
    <location>
        <begin position="497"/>
        <end position="530"/>
    </location>
</feature>
<dbReference type="EMBL" id="VIWT01000006">
    <property type="protein sequence ID" value="TWF72875.1"/>
    <property type="molecule type" value="Genomic_DNA"/>
</dbReference>
<dbReference type="Proteomes" id="UP000317940">
    <property type="component" value="Unassembled WGS sequence"/>
</dbReference>
<dbReference type="SUPFAM" id="SSF48452">
    <property type="entry name" value="TPR-like"/>
    <property type="match status" value="2"/>
</dbReference>
<proteinExistence type="predicted"/>
<feature type="repeat" description="TPR" evidence="3">
    <location>
        <begin position="666"/>
        <end position="699"/>
    </location>
</feature>
<evidence type="ECO:0000256" key="3">
    <source>
        <dbReference type="PROSITE-ProRule" id="PRU00339"/>
    </source>
</evidence>
<comment type="caution">
    <text evidence="4">The sequence shown here is derived from an EMBL/GenBank/DDBJ whole genome shotgun (WGS) entry which is preliminary data.</text>
</comment>
<dbReference type="Pfam" id="PF07719">
    <property type="entry name" value="TPR_2"/>
    <property type="match status" value="1"/>
</dbReference>
<dbReference type="SMART" id="SM00028">
    <property type="entry name" value="TPR"/>
    <property type="match status" value="8"/>
</dbReference>
<dbReference type="PROSITE" id="PS50005">
    <property type="entry name" value="TPR"/>
    <property type="match status" value="4"/>
</dbReference>
<reference evidence="4 5" key="1">
    <citation type="submission" date="2019-06" db="EMBL/GenBank/DDBJ databases">
        <title>Sequencing the genomes of 1000 actinobacteria strains.</title>
        <authorList>
            <person name="Klenk H.-P."/>
        </authorList>
    </citation>
    <scope>NUCLEOTIDE SEQUENCE [LARGE SCALE GENOMIC DNA]</scope>
    <source>
        <strain evidence="4 5">DSM 44826</strain>
    </source>
</reference>
<dbReference type="InterPro" id="IPR013105">
    <property type="entry name" value="TPR_2"/>
</dbReference>
<dbReference type="AlphaFoldDB" id="A0A561SDG1"/>
<dbReference type="Gene3D" id="1.25.40.10">
    <property type="entry name" value="Tetratricopeptide repeat domain"/>
    <property type="match status" value="2"/>
</dbReference>
<dbReference type="InterPro" id="IPR050498">
    <property type="entry name" value="Ycf3"/>
</dbReference>
<evidence type="ECO:0000313" key="5">
    <source>
        <dbReference type="Proteomes" id="UP000317940"/>
    </source>
</evidence>
<name>A0A561SDG1_9ACTN</name>
<evidence type="ECO:0000256" key="2">
    <source>
        <dbReference type="ARBA" id="ARBA00022803"/>
    </source>
</evidence>
<feature type="repeat" description="TPR" evidence="3">
    <location>
        <begin position="463"/>
        <end position="496"/>
    </location>
</feature>
<dbReference type="OrthoDB" id="9814944at2"/>
<dbReference type="InterPro" id="IPR019734">
    <property type="entry name" value="TPR_rpt"/>
</dbReference>
<evidence type="ECO:0000256" key="1">
    <source>
        <dbReference type="ARBA" id="ARBA00022737"/>
    </source>
</evidence>
<protein>
    <submittedName>
        <fullName evidence="4">Tfp pilus assembly protein PilF</fullName>
    </submittedName>
</protein>
<keyword evidence="1" id="KW-0677">Repeat</keyword>
<keyword evidence="2 3" id="KW-0802">TPR repeat</keyword>
<dbReference type="RefSeq" id="WP_145910872.1">
    <property type="nucleotide sequence ID" value="NZ_BAAAMZ010000001.1"/>
</dbReference>
<gene>
    <name evidence="4" type="ORF">FHX73_1626</name>
</gene>
<feature type="repeat" description="TPR" evidence="3">
    <location>
        <begin position="531"/>
        <end position="564"/>
    </location>
</feature>
<dbReference type="PANTHER" id="PTHR44858:SF1">
    <property type="entry name" value="UDP-N-ACETYLGLUCOSAMINE--PEPTIDE N-ACETYLGLUCOSAMINYLTRANSFERASE SPINDLY-RELATED"/>
    <property type="match status" value="1"/>
</dbReference>
<sequence length="741" mass="81125">MSDRPRHRWIVGPADLASPGGWSSEVPGWSQLPPALLAPINAHRRLRGPYTAAGTLARELHARAGRLAGQAAGQLAADALAAHDVELLTVAPELRLTMAATRETLTSLAVPSERTRFYSRLRTLRIAHGLTECLRDVVAAMTDQPVSLWFDRVDEADPLDREFLGVLVRRLDPALLTLVIATREEPPADGELAAMLAQHAERFDVVAPQAPDRLRPEPVGALLVEQARSYVATECLSTEPELARAYESLPEAERRVLHDWRAEELEALDSQSLRLGAIPFHRELGTDPAGPGAAALEHGLNYCIDHGFYEATVDFGKRGRALIDWSAAYEQWWTFTTKTTTSLAALGRPVEAEELYDEARAFTVNPTIHMQAAYATAMLYTRHHDEDRKDHHKAMAWINQAIAIAHLLPDPKERAFNTVFHKNGRALIEGHLARPEDALRLVAEGLERLDHDLGTGEHLLHRSVLRHNRAQVLSGLGRLDEALADFQSVIEADPNYAEYHFDAASVLRRLGRTEEALAEYDTAIRLSPPFPEVYYNRGDLRAACGDIAGAVADFAYVVEIDPGFVDAYVNLAGLLLQEGEAEQAGPLVAAALERAPEHPHLHSLAGRLAMDSGDLAAARAELDAAIALDETLAEAWATRAAVVFEQDDLTGALADLDRAVALLPDPAMLFNRGTVREALGQWKEAIADFDEALAADPDEPDALLHRAICRGRTGDRAGAAADRERFLLLAPDREEELTATA</sequence>
<organism evidence="4 5">
    <name type="scientific">Kitasatospora viridis</name>
    <dbReference type="NCBI Taxonomy" id="281105"/>
    <lineage>
        <taxon>Bacteria</taxon>
        <taxon>Bacillati</taxon>
        <taxon>Actinomycetota</taxon>
        <taxon>Actinomycetes</taxon>
        <taxon>Kitasatosporales</taxon>
        <taxon>Streptomycetaceae</taxon>
        <taxon>Kitasatospora</taxon>
    </lineage>
</organism>
<accession>A0A561SDG1</accession>